<keyword evidence="2" id="KW-1185">Reference proteome</keyword>
<dbReference type="Proteomes" id="UP001214043">
    <property type="component" value="Chromosome"/>
</dbReference>
<name>A0AAF0CF15_9PROT</name>
<dbReference type="RefSeq" id="WP_274492143.1">
    <property type="nucleotide sequence ID" value="NZ_CP118166.1"/>
</dbReference>
<organism evidence="1 2">
    <name type="scientific">Hyphococcus flavus</name>
    <dbReference type="NCBI Taxonomy" id="1866326"/>
    <lineage>
        <taxon>Bacteria</taxon>
        <taxon>Pseudomonadati</taxon>
        <taxon>Pseudomonadota</taxon>
        <taxon>Alphaproteobacteria</taxon>
        <taxon>Parvularculales</taxon>
        <taxon>Parvularculaceae</taxon>
        <taxon>Hyphococcus</taxon>
    </lineage>
</organism>
<accession>A0AAF0CF15</accession>
<gene>
    <name evidence="1" type="ORF">PUV54_10270</name>
</gene>
<sequence>MAGLQREIVAPTAVIFALTFTPNVVSALQVTPEVMEAACRSQNYLQMNGYLNPINSYDKSTLHIDIWERMNIDGSKDSIQQLLEERQGLYSNKLYGVNIGDKYNAAAYKFSLESEIDEAHYFNCVVMEKNGDWISLVHQNCEIKDITRIPESELDC</sequence>
<proteinExistence type="predicted"/>
<dbReference type="KEGG" id="hfl:PUV54_10270"/>
<dbReference type="AlphaFoldDB" id="A0AAF0CF15"/>
<evidence type="ECO:0000313" key="2">
    <source>
        <dbReference type="Proteomes" id="UP001214043"/>
    </source>
</evidence>
<reference evidence="1" key="1">
    <citation type="submission" date="2023-02" db="EMBL/GenBank/DDBJ databases">
        <title>Genome sequence of Hyphococcus flavus.</title>
        <authorList>
            <person name="Rong J.-C."/>
            <person name="Zhao Q."/>
            <person name="Yi M."/>
            <person name="Wu J.-Y."/>
        </authorList>
    </citation>
    <scope>NUCLEOTIDE SEQUENCE</scope>
    <source>
        <strain evidence="1">MCCC 1K03223</strain>
    </source>
</reference>
<protein>
    <submittedName>
        <fullName evidence="1">Uncharacterized protein</fullName>
    </submittedName>
</protein>
<dbReference type="EMBL" id="CP118166">
    <property type="protein sequence ID" value="WDI30343.1"/>
    <property type="molecule type" value="Genomic_DNA"/>
</dbReference>
<evidence type="ECO:0000313" key="1">
    <source>
        <dbReference type="EMBL" id="WDI30343.1"/>
    </source>
</evidence>